<dbReference type="GO" id="GO:0006310">
    <property type="term" value="P:DNA recombination"/>
    <property type="evidence" value="ECO:0007669"/>
    <property type="project" value="InterPro"/>
</dbReference>
<dbReference type="Gene3D" id="3.30.1330.70">
    <property type="entry name" value="Holliday junction resolvase RusA"/>
    <property type="match status" value="1"/>
</dbReference>
<comment type="caution">
    <text evidence="1">The sequence shown here is derived from an EMBL/GenBank/DDBJ whole genome shotgun (WGS) entry which is preliminary data.</text>
</comment>
<dbReference type="SUPFAM" id="SSF103084">
    <property type="entry name" value="Holliday junction resolvase RusA"/>
    <property type="match status" value="1"/>
</dbReference>
<dbReference type="GO" id="GO:0006281">
    <property type="term" value="P:DNA repair"/>
    <property type="evidence" value="ECO:0007669"/>
    <property type="project" value="InterPro"/>
</dbReference>
<organism evidence="1">
    <name type="scientific">human gut metagenome</name>
    <dbReference type="NCBI Taxonomy" id="408170"/>
    <lineage>
        <taxon>unclassified sequences</taxon>
        <taxon>metagenomes</taxon>
        <taxon>organismal metagenomes</taxon>
    </lineage>
</organism>
<sequence>MKYTINEIPPSNNKFIGRTNKWEYQEKKKYWAKLIFLKCRPKPEKPLEKAVVTLTYFFGNKIRRDPDNYSGKFILDGLVKAGIIADDSFSNIDLRLCGKVDKKNPRTEIEITNDSYSAVNESHGG</sequence>
<gene>
    <name evidence="1" type="ORF">OBE_09725</name>
</gene>
<proteinExistence type="predicted"/>
<dbReference type="AlphaFoldDB" id="K1SDX7"/>
<dbReference type="InterPro" id="IPR008822">
    <property type="entry name" value="Endonuclease_RusA-like"/>
</dbReference>
<dbReference type="GO" id="GO:0000287">
    <property type="term" value="F:magnesium ion binding"/>
    <property type="evidence" value="ECO:0007669"/>
    <property type="project" value="InterPro"/>
</dbReference>
<name>K1SDX7_9ZZZZ</name>
<dbReference type="InterPro" id="IPR036614">
    <property type="entry name" value="RusA-like_sf"/>
</dbReference>
<accession>K1SDX7</accession>
<evidence type="ECO:0000313" key="1">
    <source>
        <dbReference type="EMBL" id="EKC58972.1"/>
    </source>
</evidence>
<protein>
    <submittedName>
        <fullName evidence="1">Uncharacterized protein</fullName>
    </submittedName>
</protein>
<reference evidence="1" key="1">
    <citation type="journal article" date="2013" name="Environ. Microbiol.">
        <title>Microbiota from the distal guts of lean and obese adolescents exhibit partial functional redundancy besides clear differences in community structure.</title>
        <authorList>
            <person name="Ferrer M."/>
            <person name="Ruiz A."/>
            <person name="Lanza F."/>
            <person name="Haange S.B."/>
            <person name="Oberbach A."/>
            <person name="Till H."/>
            <person name="Bargiela R."/>
            <person name="Campoy C."/>
            <person name="Segura M.T."/>
            <person name="Richter M."/>
            <person name="von Bergen M."/>
            <person name="Seifert J."/>
            <person name="Suarez A."/>
        </authorList>
    </citation>
    <scope>NUCLEOTIDE SEQUENCE</scope>
</reference>
<dbReference type="EMBL" id="AJWZ01006723">
    <property type="protein sequence ID" value="EKC58972.1"/>
    <property type="molecule type" value="Genomic_DNA"/>
</dbReference>
<dbReference type="Pfam" id="PF05866">
    <property type="entry name" value="RusA"/>
    <property type="match status" value="1"/>
</dbReference>